<dbReference type="InterPro" id="IPR017945">
    <property type="entry name" value="DHBP_synth_RibB-like_a/b_dom"/>
</dbReference>
<reference evidence="16 17" key="1">
    <citation type="submission" date="2020-08" db="EMBL/GenBank/DDBJ databases">
        <title>Genomic Encyclopedia of Type Strains, Phase IV (KMG-IV): sequencing the most valuable type-strain genomes for metagenomic binning, comparative biology and taxonomic classification.</title>
        <authorList>
            <person name="Goeker M."/>
        </authorList>
    </citation>
    <scope>NUCLEOTIDE SEQUENCE [LARGE SCALE GENOMIC DNA]</scope>
    <source>
        <strain evidence="16 17">DSM 19612</strain>
    </source>
</reference>
<dbReference type="InterPro" id="IPR006070">
    <property type="entry name" value="Sua5-like_dom"/>
</dbReference>
<feature type="binding site" evidence="14">
    <location>
        <position position="147"/>
    </location>
    <ligand>
        <name>ATP</name>
        <dbReference type="ChEBI" id="CHEBI:30616"/>
    </ligand>
</feature>
<name>A0A841Q6I1_9BACI</name>
<feature type="binding site" evidence="14">
    <location>
        <position position="199"/>
    </location>
    <ligand>
        <name>ATP</name>
        <dbReference type="ChEBI" id="CHEBI:30616"/>
    </ligand>
</feature>
<dbReference type="Gene3D" id="3.40.50.11030">
    <property type="entry name" value="Threonylcarbamoyl-AMP synthase, C-terminal domain"/>
    <property type="match status" value="1"/>
</dbReference>
<evidence type="ECO:0000256" key="14">
    <source>
        <dbReference type="PIRSR" id="PIRSR004930-1"/>
    </source>
</evidence>
<dbReference type="Gene3D" id="3.90.870.10">
    <property type="entry name" value="DHBP synthase"/>
    <property type="match status" value="1"/>
</dbReference>
<evidence type="ECO:0000256" key="7">
    <source>
        <dbReference type="ARBA" id="ARBA00022694"/>
    </source>
</evidence>
<evidence type="ECO:0000256" key="1">
    <source>
        <dbReference type="ARBA" id="ARBA00004496"/>
    </source>
</evidence>
<dbReference type="Proteomes" id="UP000581688">
    <property type="component" value="Unassembled WGS sequence"/>
</dbReference>
<feature type="binding site" evidence="14">
    <location>
        <position position="66"/>
    </location>
    <ligand>
        <name>ATP</name>
        <dbReference type="ChEBI" id="CHEBI:30616"/>
    </ligand>
</feature>
<dbReference type="Pfam" id="PF03481">
    <property type="entry name" value="Sua5_C"/>
    <property type="match status" value="1"/>
</dbReference>
<comment type="function">
    <text evidence="13">Required for the formation of a threonylcarbamoyl group on adenosine at position 37 (t(6)A37) in tRNAs that read codons beginning with adenine.</text>
</comment>
<evidence type="ECO:0000259" key="15">
    <source>
        <dbReference type="PROSITE" id="PS51163"/>
    </source>
</evidence>
<evidence type="ECO:0000256" key="13">
    <source>
        <dbReference type="PIRNR" id="PIRNR004930"/>
    </source>
</evidence>
<dbReference type="SUPFAM" id="SSF55821">
    <property type="entry name" value="YrdC/RibB"/>
    <property type="match status" value="1"/>
</dbReference>
<dbReference type="EMBL" id="JACHGH010000006">
    <property type="protein sequence ID" value="MBB6453937.1"/>
    <property type="molecule type" value="Genomic_DNA"/>
</dbReference>
<dbReference type="InterPro" id="IPR005145">
    <property type="entry name" value="Sua5_C"/>
</dbReference>
<evidence type="ECO:0000313" key="16">
    <source>
        <dbReference type="EMBL" id="MBB6453937.1"/>
    </source>
</evidence>
<dbReference type="GO" id="GO:0008033">
    <property type="term" value="P:tRNA processing"/>
    <property type="evidence" value="ECO:0007669"/>
    <property type="project" value="UniProtKB-KW"/>
</dbReference>
<keyword evidence="5 13" id="KW-0963">Cytoplasm</keyword>
<evidence type="ECO:0000313" key="17">
    <source>
        <dbReference type="Proteomes" id="UP000581688"/>
    </source>
</evidence>
<dbReference type="InterPro" id="IPR050156">
    <property type="entry name" value="TC-AMP_synthase_SUA5"/>
</dbReference>
<evidence type="ECO:0000256" key="9">
    <source>
        <dbReference type="ARBA" id="ARBA00022741"/>
    </source>
</evidence>
<dbReference type="GO" id="GO:0061710">
    <property type="term" value="F:L-threonylcarbamoyladenylate synthase"/>
    <property type="evidence" value="ECO:0007669"/>
    <property type="project" value="UniProtKB-EC"/>
</dbReference>
<accession>A0A841Q6I1</accession>
<dbReference type="FunFam" id="3.40.50.11030:FF:000001">
    <property type="entry name" value="Threonylcarbamoyl-AMP synthase"/>
    <property type="match status" value="1"/>
</dbReference>
<evidence type="ECO:0000256" key="10">
    <source>
        <dbReference type="ARBA" id="ARBA00022840"/>
    </source>
</evidence>
<feature type="binding site" evidence="14">
    <location>
        <position position="62"/>
    </location>
    <ligand>
        <name>ATP</name>
        <dbReference type="ChEBI" id="CHEBI:30616"/>
    </ligand>
</feature>
<gene>
    <name evidence="16" type="ORF">HNQ94_002388</name>
</gene>
<evidence type="ECO:0000256" key="3">
    <source>
        <dbReference type="ARBA" id="ARBA00012584"/>
    </source>
</evidence>
<dbReference type="Pfam" id="PF01300">
    <property type="entry name" value="Sua5_yciO_yrdC"/>
    <property type="match status" value="1"/>
</dbReference>
<keyword evidence="6 13" id="KW-0808">Transferase</keyword>
<feature type="binding site" evidence="14">
    <location>
        <position position="121"/>
    </location>
    <ligand>
        <name>ATP</name>
        <dbReference type="ChEBI" id="CHEBI:30616"/>
    </ligand>
</feature>
<comment type="catalytic activity">
    <reaction evidence="12 13">
        <text>L-threonine + hydrogencarbonate + ATP = L-threonylcarbamoyladenylate + diphosphate + H2O</text>
        <dbReference type="Rhea" id="RHEA:36407"/>
        <dbReference type="ChEBI" id="CHEBI:15377"/>
        <dbReference type="ChEBI" id="CHEBI:17544"/>
        <dbReference type="ChEBI" id="CHEBI:30616"/>
        <dbReference type="ChEBI" id="CHEBI:33019"/>
        <dbReference type="ChEBI" id="CHEBI:57926"/>
        <dbReference type="ChEBI" id="CHEBI:73682"/>
        <dbReference type="EC" id="2.7.7.87"/>
    </reaction>
</comment>
<feature type="binding site" evidence="14">
    <location>
        <position position="39"/>
    </location>
    <ligand>
        <name>L-threonine</name>
        <dbReference type="ChEBI" id="CHEBI:57926"/>
    </ligand>
</feature>
<evidence type="ECO:0000256" key="6">
    <source>
        <dbReference type="ARBA" id="ARBA00022679"/>
    </source>
</evidence>
<sequence length="346" mass="37338">MQTKYWNVNELHIDENYPAIKEAAEVLKNKEAVAFPTETVYGLGADATSEEAVDKIFQAKGRPADNPLIVHIGDVTQVKELTTEIPEVAKKLMDKFFPGALTVILESNGACAHNVTAGLSTVGIRMPDHPVAIALLKACNLPVAAPSANRSGRPSPTTAKHVKDDLEGRIFGILDGGPTGIGLESTVVDCTGEIPVILRPGGVTKEELEEIVGTILVDPALLDKEEKPKSPGMKYTHYAPNAPLWVINGDPKKIEQQIKSLQHEGKKVGVMGSEECIHELKGVITKSYGSKNDVKDIARRIYDVLRSFNEEDVDIILAEAVPKNGVGVAVMNRLEKAASKILITES</sequence>
<dbReference type="PIRSF" id="PIRSF004930">
    <property type="entry name" value="Tln_factor_SUA5"/>
    <property type="match status" value="1"/>
</dbReference>
<organism evidence="16 17">
    <name type="scientific">Salirhabdus euzebyi</name>
    <dbReference type="NCBI Taxonomy" id="394506"/>
    <lineage>
        <taxon>Bacteria</taxon>
        <taxon>Bacillati</taxon>
        <taxon>Bacillota</taxon>
        <taxon>Bacilli</taxon>
        <taxon>Bacillales</taxon>
        <taxon>Bacillaceae</taxon>
        <taxon>Salirhabdus</taxon>
    </lineage>
</organism>
<comment type="similarity">
    <text evidence="2 13">Belongs to the SUA5 family.</text>
</comment>
<dbReference type="PROSITE" id="PS51163">
    <property type="entry name" value="YRDC"/>
    <property type="match status" value="1"/>
</dbReference>
<dbReference type="AlphaFoldDB" id="A0A841Q6I1"/>
<keyword evidence="8 13" id="KW-0548">Nucleotidyltransferase</keyword>
<feature type="binding site" evidence="14">
    <location>
        <position position="238"/>
    </location>
    <ligand>
        <name>ATP</name>
        <dbReference type="ChEBI" id="CHEBI:30616"/>
    </ligand>
</feature>
<keyword evidence="17" id="KW-1185">Reference proteome</keyword>
<dbReference type="NCBIfam" id="TIGR00057">
    <property type="entry name" value="L-threonylcarbamoyladenylate synthase"/>
    <property type="match status" value="1"/>
</dbReference>
<feature type="binding site" evidence="14">
    <location>
        <position position="71"/>
    </location>
    <ligand>
        <name>L-threonine</name>
        <dbReference type="ChEBI" id="CHEBI:57926"/>
    </ligand>
</feature>
<dbReference type="FunFam" id="3.90.870.10:FF:000008">
    <property type="entry name" value="Threonylcarbamoyl-AMP synthase"/>
    <property type="match status" value="1"/>
</dbReference>
<feature type="binding site" evidence="14">
    <location>
        <position position="155"/>
    </location>
    <ligand>
        <name>ATP</name>
        <dbReference type="ChEBI" id="CHEBI:30616"/>
    </ligand>
</feature>
<proteinExistence type="inferred from homology"/>
<protein>
    <recommendedName>
        <fullName evidence="4 13">Threonylcarbamoyl-AMP synthase</fullName>
        <shortName evidence="13">TC-AMP synthase</shortName>
        <ecNumber evidence="3 13">2.7.7.87</ecNumber>
    </recommendedName>
    <alternativeName>
        <fullName evidence="11 13">L-threonylcarbamoyladenylate synthase</fullName>
    </alternativeName>
</protein>
<dbReference type="GO" id="GO:0005737">
    <property type="term" value="C:cytoplasm"/>
    <property type="evidence" value="ECO:0007669"/>
    <property type="project" value="UniProtKB-SubCell"/>
</dbReference>
<keyword evidence="9 13" id="KW-0547">Nucleotide-binding</keyword>
<evidence type="ECO:0000256" key="4">
    <source>
        <dbReference type="ARBA" id="ARBA00015492"/>
    </source>
</evidence>
<feature type="binding site" evidence="14">
    <location>
        <position position="125"/>
    </location>
    <ligand>
        <name>L-threonine</name>
        <dbReference type="ChEBI" id="CHEBI:57926"/>
    </ligand>
</feature>
<keyword evidence="10 13" id="KW-0067">ATP-binding</keyword>
<comment type="subcellular location">
    <subcellularLocation>
        <location evidence="1 13">Cytoplasm</location>
    </subcellularLocation>
</comment>
<dbReference type="InterPro" id="IPR010923">
    <property type="entry name" value="T(6)A37_SUA5"/>
</dbReference>
<dbReference type="GO" id="GO:0003725">
    <property type="term" value="F:double-stranded RNA binding"/>
    <property type="evidence" value="ECO:0007669"/>
    <property type="project" value="UniProtKB-UniRule"/>
</dbReference>
<keyword evidence="7 13" id="KW-0819">tRNA processing</keyword>
<comment type="caution">
    <text evidence="16">The sequence shown here is derived from an EMBL/GenBank/DDBJ whole genome shotgun (WGS) entry which is preliminary data.</text>
</comment>
<feature type="domain" description="YrdC-like" evidence="15">
    <location>
        <begin position="17"/>
        <end position="203"/>
    </location>
</feature>
<feature type="binding site" evidence="14">
    <location>
        <position position="185"/>
    </location>
    <ligand>
        <name>L-threonine</name>
        <dbReference type="ChEBI" id="CHEBI:57926"/>
    </ligand>
</feature>
<feature type="binding site" evidence="14">
    <location>
        <position position="145"/>
    </location>
    <ligand>
        <name>L-threonine</name>
        <dbReference type="ChEBI" id="CHEBI:57926"/>
    </ligand>
</feature>
<dbReference type="RefSeq" id="WP_174496527.1">
    <property type="nucleotide sequence ID" value="NZ_CADDWK010000008.1"/>
</dbReference>
<dbReference type="PANTHER" id="PTHR17490">
    <property type="entry name" value="SUA5"/>
    <property type="match status" value="1"/>
</dbReference>
<evidence type="ECO:0000256" key="5">
    <source>
        <dbReference type="ARBA" id="ARBA00022490"/>
    </source>
</evidence>
<dbReference type="PANTHER" id="PTHR17490:SF16">
    <property type="entry name" value="THREONYLCARBAMOYL-AMP SYNTHASE"/>
    <property type="match status" value="1"/>
</dbReference>
<evidence type="ECO:0000256" key="11">
    <source>
        <dbReference type="ARBA" id="ARBA00029774"/>
    </source>
</evidence>
<dbReference type="GO" id="GO:0006450">
    <property type="term" value="P:regulation of translational fidelity"/>
    <property type="evidence" value="ECO:0007669"/>
    <property type="project" value="TreeGrafter"/>
</dbReference>
<dbReference type="GO" id="GO:0000049">
    <property type="term" value="F:tRNA binding"/>
    <property type="evidence" value="ECO:0007669"/>
    <property type="project" value="TreeGrafter"/>
</dbReference>
<dbReference type="EC" id="2.7.7.87" evidence="3 13"/>
<evidence type="ECO:0000256" key="8">
    <source>
        <dbReference type="ARBA" id="ARBA00022695"/>
    </source>
</evidence>
<evidence type="ECO:0000256" key="12">
    <source>
        <dbReference type="ARBA" id="ARBA00048366"/>
    </source>
</evidence>
<dbReference type="InterPro" id="IPR038385">
    <property type="entry name" value="Sua5/YwlC_C"/>
</dbReference>
<dbReference type="GO" id="GO:0005524">
    <property type="term" value="F:ATP binding"/>
    <property type="evidence" value="ECO:0007669"/>
    <property type="project" value="UniProtKB-UniRule"/>
</dbReference>
<evidence type="ECO:0000256" key="2">
    <source>
        <dbReference type="ARBA" id="ARBA00007663"/>
    </source>
</evidence>